<protein>
    <submittedName>
        <fullName evidence="7">APC family permease</fullName>
    </submittedName>
</protein>
<feature type="compositionally biased region" description="Basic and acidic residues" evidence="5">
    <location>
        <begin position="1"/>
        <end position="15"/>
    </location>
</feature>
<feature type="transmembrane region" description="Helical" evidence="6">
    <location>
        <begin position="209"/>
        <end position="227"/>
    </location>
</feature>
<dbReference type="OrthoDB" id="9759676at2"/>
<proteinExistence type="predicted"/>
<feature type="transmembrane region" description="Helical" evidence="6">
    <location>
        <begin position="134"/>
        <end position="152"/>
    </location>
</feature>
<feature type="transmembrane region" description="Helical" evidence="6">
    <location>
        <begin position="316"/>
        <end position="337"/>
    </location>
</feature>
<dbReference type="PANTHER" id="PTHR47704">
    <property type="entry name" value="POTASSIUM TRANSPORTER KIMA"/>
    <property type="match status" value="1"/>
</dbReference>
<feature type="region of interest" description="Disordered" evidence="5">
    <location>
        <begin position="1"/>
        <end position="31"/>
    </location>
</feature>
<evidence type="ECO:0000313" key="7">
    <source>
        <dbReference type="EMBL" id="RMI31294.1"/>
    </source>
</evidence>
<keyword evidence="8" id="KW-1185">Reference proteome</keyword>
<dbReference type="Gene3D" id="1.20.1740.10">
    <property type="entry name" value="Amino acid/polyamine transporter I"/>
    <property type="match status" value="1"/>
</dbReference>
<feature type="transmembrane region" description="Helical" evidence="6">
    <location>
        <begin position="274"/>
        <end position="296"/>
    </location>
</feature>
<keyword evidence="4 6" id="KW-0472">Membrane</keyword>
<dbReference type="Proteomes" id="UP000279275">
    <property type="component" value="Unassembled WGS sequence"/>
</dbReference>
<feature type="transmembrane region" description="Helical" evidence="6">
    <location>
        <begin position="513"/>
        <end position="532"/>
    </location>
</feature>
<feature type="transmembrane region" description="Helical" evidence="6">
    <location>
        <begin position="158"/>
        <end position="188"/>
    </location>
</feature>
<feature type="transmembrane region" description="Helical" evidence="6">
    <location>
        <begin position="247"/>
        <end position="267"/>
    </location>
</feature>
<evidence type="ECO:0000256" key="3">
    <source>
        <dbReference type="ARBA" id="ARBA00022989"/>
    </source>
</evidence>
<dbReference type="InterPro" id="IPR053153">
    <property type="entry name" value="APC_K+_Transporter"/>
</dbReference>
<feature type="compositionally biased region" description="Basic and acidic residues" evidence="5">
    <location>
        <begin position="590"/>
        <end position="608"/>
    </location>
</feature>
<evidence type="ECO:0000256" key="5">
    <source>
        <dbReference type="SAM" id="MobiDB-lite"/>
    </source>
</evidence>
<dbReference type="RefSeq" id="WP_122189244.1">
    <property type="nucleotide sequence ID" value="NZ_RFFH01000007.1"/>
</dbReference>
<dbReference type="GO" id="GO:0016020">
    <property type="term" value="C:membrane"/>
    <property type="evidence" value="ECO:0007669"/>
    <property type="project" value="UniProtKB-SubCell"/>
</dbReference>
<evidence type="ECO:0000256" key="1">
    <source>
        <dbReference type="ARBA" id="ARBA00004141"/>
    </source>
</evidence>
<dbReference type="AlphaFoldDB" id="A0A3M2L1N3"/>
<evidence type="ECO:0000313" key="8">
    <source>
        <dbReference type="Proteomes" id="UP000279275"/>
    </source>
</evidence>
<gene>
    <name evidence="7" type="ORF">EBN03_18190</name>
</gene>
<comment type="caution">
    <text evidence="7">The sequence shown here is derived from an EMBL/GenBank/DDBJ whole genome shotgun (WGS) entry which is preliminary data.</text>
</comment>
<feature type="transmembrane region" description="Helical" evidence="6">
    <location>
        <begin position="451"/>
        <end position="471"/>
    </location>
</feature>
<keyword evidence="3 6" id="KW-1133">Transmembrane helix</keyword>
<accession>A0A3M2L1N3</accession>
<dbReference type="Pfam" id="PF13520">
    <property type="entry name" value="AA_permease_2"/>
    <property type="match status" value="1"/>
</dbReference>
<evidence type="ECO:0000256" key="2">
    <source>
        <dbReference type="ARBA" id="ARBA00022692"/>
    </source>
</evidence>
<name>A0A3M2L1N3_9NOCA</name>
<dbReference type="EMBL" id="RFFH01000007">
    <property type="protein sequence ID" value="RMI31294.1"/>
    <property type="molecule type" value="Genomic_DNA"/>
</dbReference>
<dbReference type="InterPro" id="IPR002293">
    <property type="entry name" value="AA/rel_permease1"/>
</dbReference>
<feature type="transmembrane region" description="Helical" evidence="6">
    <location>
        <begin position="477"/>
        <end position="501"/>
    </location>
</feature>
<sequence length="746" mass="79950">MADEHRNESGDDSGDKSAGAPDPEATLPELDDRQLRVLRQIGRAWGKVCDRPGRWRAALPVDPAPDGGVFLAELTPNRFGRVVRLNGRPPPLRVTGAGEAAPSWWGRAGQQVRRVLIGPPLAASGLAVERMRKLIALPVLSADALSSVAYGPEAMLTVLVAAGAAGLGYAPWISAVIAFLMLAVAVSYRQTMRAYPHGGGSYIVASDNLGPTAGLLAAAGLATDYVLTVAVSVSSGVAAMTSAVPRLAGDSVLIGVAVIVVLLAGNLRGVRQAGAVFAIPTYAFLVAMAVLIGVGLTQDSGHGFHAQAPPPGAPVAGVSVLLILRAFSSGATAMTGIEATSNAIPSFRPVEWRNARTTLTWMAALLIVMFVGTIVLVHVDGVVPRPNETVLSQLARTHLGSGWPYIGVQAATTAVLLLAANTAYNDFPRLLYLLAKDSYAPRPFLRIGDRLSFSNGIVALSVLAGAIFVGFGGRTEALIPLYAVGVFLAFTMSQAGMVVHWWRHRDQHWRKSLVFNAVGGALSAIVFVTAGITKFLEGAWLAIVVVTVLIAGAVAVHRHYLHAERALALHPDSVELPHHAFTPAPAAGSPDREHRAQPGEPDREREETPVEIRHLTIVPLSGLDLAGLRALAYAASLRQPVLALHISPTEHEAERFRCYWRTWGDHLPLQVIVSQHRAITGPIVHYIQLLQRQRSDLTVTVIVPELVATRWWQHFLHNRTATHLRRLLRPIPRTVVTSVPFHLPRR</sequence>
<evidence type="ECO:0000256" key="4">
    <source>
        <dbReference type="ARBA" id="ARBA00023136"/>
    </source>
</evidence>
<feature type="transmembrane region" description="Helical" evidence="6">
    <location>
        <begin position="358"/>
        <end position="383"/>
    </location>
</feature>
<feature type="transmembrane region" description="Helical" evidence="6">
    <location>
        <begin position="403"/>
        <end position="424"/>
    </location>
</feature>
<keyword evidence="2 6" id="KW-0812">Transmembrane</keyword>
<reference evidence="7 8" key="1">
    <citation type="submission" date="2018-10" db="EMBL/GenBank/DDBJ databases">
        <title>Isolation from cow dung.</title>
        <authorList>
            <person name="Ling L."/>
        </authorList>
    </citation>
    <scope>NUCLEOTIDE SEQUENCE [LARGE SCALE GENOMIC DNA]</scope>
    <source>
        <strain evidence="7 8">NEAU-LL90</strain>
    </source>
</reference>
<feature type="region of interest" description="Disordered" evidence="5">
    <location>
        <begin position="580"/>
        <end position="608"/>
    </location>
</feature>
<feature type="transmembrane region" description="Helical" evidence="6">
    <location>
        <begin position="538"/>
        <end position="556"/>
    </location>
</feature>
<organism evidence="7 8">
    <name type="scientific">Nocardia stercoris</name>
    <dbReference type="NCBI Taxonomy" id="2483361"/>
    <lineage>
        <taxon>Bacteria</taxon>
        <taxon>Bacillati</taxon>
        <taxon>Actinomycetota</taxon>
        <taxon>Actinomycetes</taxon>
        <taxon>Mycobacteriales</taxon>
        <taxon>Nocardiaceae</taxon>
        <taxon>Nocardia</taxon>
    </lineage>
</organism>
<dbReference type="PANTHER" id="PTHR47704:SF1">
    <property type="entry name" value="POTASSIUM TRANSPORTER KIMA"/>
    <property type="match status" value="1"/>
</dbReference>
<comment type="subcellular location">
    <subcellularLocation>
        <location evidence="1">Membrane</location>
        <topology evidence="1">Multi-pass membrane protein</topology>
    </subcellularLocation>
</comment>
<evidence type="ECO:0000256" key="6">
    <source>
        <dbReference type="SAM" id="Phobius"/>
    </source>
</evidence>
<dbReference type="GO" id="GO:0022857">
    <property type="term" value="F:transmembrane transporter activity"/>
    <property type="evidence" value="ECO:0007669"/>
    <property type="project" value="InterPro"/>
</dbReference>